<feature type="region of interest" description="Disordered" evidence="1">
    <location>
        <begin position="49"/>
        <end position="72"/>
    </location>
</feature>
<evidence type="ECO:0000313" key="3">
    <source>
        <dbReference type="Proteomes" id="UP000824120"/>
    </source>
</evidence>
<protein>
    <submittedName>
        <fullName evidence="2">Uncharacterized protein</fullName>
    </submittedName>
</protein>
<dbReference type="OrthoDB" id="1302053at2759"/>
<comment type="caution">
    <text evidence="2">The sequence shown here is derived from an EMBL/GenBank/DDBJ whole genome shotgun (WGS) entry which is preliminary data.</text>
</comment>
<dbReference type="PANTHER" id="PTHR33499:SF42">
    <property type="entry name" value="TRANSPOSON PROTEIN, CACTA, EN_SPM SUB-CLASS"/>
    <property type="match status" value="1"/>
</dbReference>
<accession>A0A9J5VXR0</accession>
<name>A0A9J5VXR0_SOLCO</name>
<dbReference type="AlphaFoldDB" id="A0A9J5VXR0"/>
<gene>
    <name evidence="2" type="ORF">H5410_065004</name>
</gene>
<organism evidence="2 3">
    <name type="scientific">Solanum commersonii</name>
    <name type="common">Commerson's wild potato</name>
    <name type="synonym">Commerson's nightshade</name>
    <dbReference type="NCBI Taxonomy" id="4109"/>
    <lineage>
        <taxon>Eukaryota</taxon>
        <taxon>Viridiplantae</taxon>
        <taxon>Streptophyta</taxon>
        <taxon>Embryophyta</taxon>
        <taxon>Tracheophyta</taxon>
        <taxon>Spermatophyta</taxon>
        <taxon>Magnoliopsida</taxon>
        <taxon>eudicotyledons</taxon>
        <taxon>Gunneridae</taxon>
        <taxon>Pentapetalae</taxon>
        <taxon>asterids</taxon>
        <taxon>lamiids</taxon>
        <taxon>Solanales</taxon>
        <taxon>Solanaceae</taxon>
        <taxon>Solanoideae</taxon>
        <taxon>Solaneae</taxon>
        <taxon>Solanum</taxon>
    </lineage>
</organism>
<dbReference type="PANTHER" id="PTHR33499">
    <property type="entry name" value="OS12G0282400 PROTEIN-RELATED"/>
    <property type="match status" value="1"/>
</dbReference>
<dbReference type="Proteomes" id="UP000824120">
    <property type="component" value="Unassembled WGS sequence"/>
</dbReference>
<evidence type="ECO:0000313" key="2">
    <source>
        <dbReference type="EMBL" id="KAG5567978.1"/>
    </source>
</evidence>
<feature type="compositionally biased region" description="Basic residues" evidence="1">
    <location>
        <begin position="58"/>
        <end position="72"/>
    </location>
</feature>
<evidence type="ECO:0000256" key="1">
    <source>
        <dbReference type="SAM" id="MobiDB-lite"/>
    </source>
</evidence>
<proteinExistence type="predicted"/>
<keyword evidence="3" id="KW-1185">Reference proteome</keyword>
<sequence length="155" mass="18359">MEATSQDATNQASQVFYASDNSNKGWHVVRKTQPRDSYEMGKQMDDEDVVVDLESPSQKKRKTTTSMRLRRGRGLKSLTSKEKFQLRVHYLNLVILLRNTSKLKQDKFESVDLNDHRDHIFGWMNELWNKWRGYLHATYVKNKPIVQALRIFQRE</sequence>
<reference evidence="2" key="1">
    <citation type="submission" date="2020-09" db="EMBL/GenBank/DDBJ databases">
        <title>De no assembly of potato wild relative species, Solanum commersonii.</title>
        <authorList>
            <person name="Cho K."/>
        </authorList>
    </citation>
    <scope>NUCLEOTIDE SEQUENCE</scope>
    <source>
        <strain evidence="2">LZ3.2</strain>
        <tissue evidence="2">Leaf</tissue>
    </source>
</reference>
<dbReference type="EMBL" id="JACXVP010000303">
    <property type="protein sequence ID" value="KAG5567978.1"/>
    <property type="molecule type" value="Genomic_DNA"/>
</dbReference>